<accession>A0ABR2M4E3</accession>
<protein>
    <submittedName>
        <fullName evidence="1">Uncharacterized protein</fullName>
    </submittedName>
</protein>
<gene>
    <name evidence="1" type="ORF">KSP40_PGU018881</name>
</gene>
<reference evidence="1 2" key="1">
    <citation type="journal article" date="2022" name="Nat. Plants">
        <title>Genomes of leafy and leafless Platanthera orchids illuminate the evolution of mycoheterotrophy.</title>
        <authorList>
            <person name="Li M.H."/>
            <person name="Liu K.W."/>
            <person name="Li Z."/>
            <person name="Lu H.C."/>
            <person name="Ye Q.L."/>
            <person name="Zhang D."/>
            <person name="Wang J.Y."/>
            <person name="Li Y.F."/>
            <person name="Zhong Z.M."/>
            <person name="Liu X."/>
            <person name="Yu X."/>
            <person name="Liu D.K."/>
            <person name="Tu X.D."/>
            <person name="Liu B."/>
            <person name="Hao Y."/>
            <person name="Liao X.Y."/>
            <person name="Jiang Y.T."/>
            <person name="Sun W.H."/>
            <person name="Chen J."/>
            <person name="Chen Y.Q."/>
            <person name="Ai Y."/>
            <person name="Zhai J.W."/>
            <person name="Wu S.S."/>
            <person name="Zhou Z."/>
            <person name="Hsiao Y.Y."/>
            <person name="Wu W.L."/>
            <person name="Chen Y.Y."/>
            <person name="Lin Y.F."/>
            <person name="Hsu J.L."/>
            <person name="Li C.Y."/>
            <person name="Wang Z.W."/>
            <person name="Zhao X."/>
            <person name="Zhong W.Y."/>
            <person name="Ma X.K."/>
            <person name="Ma L."/>
            <person name="Huang J."/>
            <person name="Chen G.Z."/>
            <person name="Huang M.Z."/>
            <person name="Huang L."/>
            <person name="Peng D.H."/>
            <person name="Luo Y.B."/>
            <person name="Zou S.Q."/>
            <person name="Chen S.P."/>
            <person name="Lan S."/>
            <person name="Tsai W.C."/>
            <person name="Van de Peer Y."/>
            <person name="Liu Z.J."/>
        </authorList>
    </citation>
    <scope>NUCLEOTIDE SEQUENCE [LARGE SCALE GENOMIC DNA]</scope>
    <source>
        <strain evidence="1">Lor288</strain>
    </source>
</reference>
<name>A0ABR2M4E3_9ASPA</name>
<dbReference type="Proteomes" id="UP001412067">
    <property type="component" value="Unassembled WGS sequence"/>
</dbReference>
<keyword evidence="2" id="KW-1185">Reference proteome</keyword>
<evidence type="ECO:0000313" key="1">
    <source>
        <dbReference type="EMBL" id="KAK8958997.1"/>
    </source>
</evidence>
<comment type="caution">
    <text evidence="1">The sequence shown here is derived from an EMBL/GenBank/DDBJ whole genome shotgun (WGS) entry which is preliminary data.</text>
</comment>
<sequence length="166" mass="19013">MPGSKYLSCRCAPNTFIANVTPLLSRLSEESIVSLRDVRLLPLFRMPTYPQNIPMLYVLLRLYNRDRESFQLGNYLVKMTVNEVALILGLPNAGCRFTFSRTPHLNITHKSLTEELHGAATEDWPPTVEGVEDRRISLLIKYLLAIFFPVEELEGSILYYQDNMCS</sequence>
<dbReference type="EMBL" id="JBBWWR010000012">
    <property type="protein sequence ID" value="KAK8958997.1"/>
    <property type="molecule type" value="Genomic_DNA"/>
</dbReference>
<organism evidence="1 2">
    <name type="scientific">Platanthera guangdongensis</name>
    <dbReference type="NCBI Taxonomy" id="2320717"/>
    <lineage>
        <taxon>Eukaryota</taxon>
        <taxon>Viridiplantae</taxon>
        <taxon>Streptophyta</taxon>
        <taxon>Embryophyta</taxon>
        <taxon>Tracheophyta</taxon>
        <taxon>Spermatophyta</taxon>
        <taxon>Magnoliopsida</taxon>
        <taxon>Liliopsida</taxon>
        <taxon>Asparagales</taxon>
        <taxon>Orchidaceae</taxon>
        <taxon>Orchidoideae</taxon>
        <taxon>Orchideae</taxon>
        <taxon>Orchidinae</taxon>
        <taxon>Platanthera</taxon>
    </lineage>
</organism>
<evidence type="ECO:0000313" key="2">
    <source>
        <dbReference type="Proteomes" id="UP001412067"/>
    </source>
</evidence>
<proteinExistence type="predicted"/>